<protein>
    <submittedName>
        <fullName evidence="6">ABC transporter ATP-binding protein</fullName>
    </submittedName>
</protein>
<name>A0A221MH16_9BACI</name>
<reference evidence="6 7" key="1">
    <citation type="journal article" date="2003" name="Int. J. Syst. Evol. Microbiol.">
        <title>Virgibacillus carmonensis sp. nov., Virgibacillus necropolis sp. nov. and Virgibacillus picturae sp. nov., three novel species isolated from deteriorated mural paintings, transfer of the species of the genus salibacillus to Virgibacillus, as Virgibacillus marismortui comb. nov. and Virgibacillus salexigens comb. nov., and emended description of the genus Virgibacillus.</title>
        <authorList>
            <person name="Heyrman J."/>
            <person name="Logan N.A."/>
            <person name="Busse H.J."/>
            <person name="Balcaen A."/>
            <person name="Lebbe L."/>
            <person name="Rodriguez-Diaz M."/>
            <person name="Swings J."/>
            <person name="De Vos P."/>
        </authorList>
    </citation>
    <scope>NUCLEOTIDE SEQUENCE [LARGE SCALE GENOMIC DNA]</scope>
    <source>
        <strain evidence="6 7">LMG 19488</strain>
    </source>
</reference>
<dbReference type="InterPro" id="IPR003439">
    <property type="entry name" value="ABC_transporter-like_ATP-bd"/>
</dbReference>
<dbReference type="EMBL" id="CP022437">
    <property type="protein sequence ID" value="ASN06946.1"/>
    <property type="molecule type" value="Genomic_DNA"/>
</dbReference>
<comment type="similarity">
    <text evidence="1">Belongs to the ABC transporter superfamily.</text>
</comment>
<evidence type="ECO:0000256" key="1">
    <source>
        <dbReference type="ARBA" id="ARBA00005417"/>
    </source>
</evidence>
<dbReference type="Pfam" id="PF00005">
    <property type="entry name" value="ABC_tran"/>
    <property type="match status" value="1"/>
</dbReference>
<dbReference type="PANTHER" id="PTHR43776">
    <property type="entry name" value="TRANSPORT ATP-BINDING PROTEIN"/>
    <property type="match status" value="1"/>
</dbReference>
<dbReference type="PANTHER" id="PTHR43776:SF7">
    <property type="entry name" value="D,D-DIPEPTIDE TRANSPORT ATP-BINDING PROTEIN DDPF-RELATED"/>
    <property type="match status" value="1"/>
</dbReference>
<feature type="domain" description="ABC transporter" evidence="5">
    <location>
        <begin position="2"/>
        <end position="207"/>
    </location>
</feature>
<dbReference type="SMART" id="SM00382">
    <property type="entry name" value="AAA"/>
    <property type="match status" value="1"/>
</dbReference>
<dbReference type="KEGG" id="vne:CFK40_18970"/>
<dbReference type="InterPro" id="IPR017871">
    <property type="entry name" value="ABC_transporter-like_CS"/>
</dbReference>
<dbReference type="AlphaFoldDB" id="A0A221MH16"/>
<dbReference type="PROSITE" id="PS50893">
    <property type="entry name" value="ABC_TRANSPORTER_2"/>
    <property type="match status" value="1"/>
</dbReference>
<dbReference type="GO" id="GO:0055085">
    <property type="term" value="P:transmembrane transport"/>
    <property type="evidence" value="ECO:0007669"/>
    <property type="project" value="UniProtKB-ARBA"/>
</dbReference>
<dbReference type="GO" id="GO:0005524">
    <property type="term" value="F:ATP binding"/>
    <property type="evidence" value="ECO:0007669"/>
    <property type="project" value="UniProtKB-KW"/>
</dbReference>
<keyword evidence="7" id="KW-1185">Reference proteome</keyword>
<evidence type="ECO:0000256" key="4">
    <source>
        <dbReference type="ARBA" id="ARBA00022840"/>
    </source>
</evidence>
<proteinExistence type="inferred from homology"/>
<evidence type="ECO:0000256" key="3">
    <source>
        <dbReference type="ARBA" id="ARBA00022741"/>
    </source>
</evidence>
<organism evidence="6 7">
    <name type="scientific">Virgibacillus necropolis</name>
    <dbReference type="NCBI Taxonomy" id="163877"/>
    <lineage>
        <taxon>Bacteria</taxon>
        <taxon>Bacillati</taxon>
        <taxon>Bacillota</taxon>
        <taxon>Bacilli</taxon>
        <taxon>Bacillales</taxon>
        <taxon>Bacillaceae</taxon>
        <taxon>Virgibacillus</taxon>
    </lineage>
</organism>
<dbReference type="InterPro" id="IPR027417">
    <property type="entry name" value="P-loop_NTPase"/>
</dbReference>
<keyword evidence="4 6" id="KW-0067">ATP-binding</keyword>
<evidence type="ECO:0000313" key="6">
    <source>
        <dbReference type="EMBL" id="ASN06946.1"/>
    </source>
</evidence>
<dbReference type="InterPro" id="IPR050319">
    <property type="entry name" value="ABC_transp_ATP-bind"/>
</dbReference>
<dbReference type="InterPro" id="IPR003593">
    <property type="entry name" value="AAA+_ATPase"/>
</dbReference>
<keyword evidence="3" id="KW-0547">Nucleotide-binding</keyword>
<gene>
    <name evidence="6" type="ORF">CFK40_18970</name>
</gene>
<dbReference type="Proteomes" id="UP000204391">
    <property type="component" value="Chromosome"/>
</dbReference>
<accession>A0A221MH16</accession>
<evidence type="ECO:0000256" key="2">
    <source>
        <dbReference type="ARBA" id="ARBA00022448"/>
    </source>
</evidence>
<dbReference type="OrthoDB" id="9806285at2"/>
<evidence type="ECO:0000313" key="7">
    <source>
        <dbReference type="Proteomes" id="UP000204391"/>
    </source>
</evidence>
<dbReference type="Gene3D" id="3.40.50.300">
    <property type="entry name" value="P-loop containing nucleotide triphosphate hydrolases"/>
    <property type="match status" value="1"/>
</dbReference>
<dbReference type="GO" id="GO:0016887">
    <property type="term" value="F:ATP hydrolysis activity"/>
    <property type="evidence" value="ECO:0007669"/>
    <property type="project" value="InterPro"/>
</dbReference>
<evidence type="ECO:0000259" key="5">
    <source>
        <dbReference type="PROSITE" id="PS50893"/>
    </source>
</evidence>
<dbReference type="PROSITE" id="PS00211">
    <property type="entry name" value="ABC_TRANSPORTER_1"/>
    <property type="match status" value="1"/>
</dbReference>
<dbReference type="SUPFAM" id="SSF52540">
    <property type="entry name" value="P-loop containing nucleoside triphosphate hydrolases"/>
    <property type="match status" value="1"/>
</dbReference>
<sequence>MLEVNGISYRYQNESWLFKQLNITIEPGEVVGLFGPSGSGKSTMAKIIAGYIKPQEGFVKADGEHYFHNKVNPVQLVWQHPEKAINPRWRMKETIIEGEQLDEGLLHTLGIRNEWLTRFPSELSGGELQRFCLARALGPSTRYLIADEMTTMLDALTQAQIWHAVLRLTKERNVGMLAISHDRHLLSRISGRIIDFSDLVHNSSETV</sequence>
<dbReference type="RefSeq" id="WP_089533941.1">
    <property type="nucleotide sequence ID" value="NZ_CP022437.1"/>
</dbReference>
<keyword evidence="2" id="KW-0813">Transport</keyword>